<dbReference type="Pfam" id="PF02622">
    <property type="entry name" value="DUF179"/>
    <property type="match status" value="1"/>
</dbReference>
<dbReference type="Proteomes" id="UP000010445">
    <property type="component" value="Unassembled WGS sequence"/>
</dbReference>
<dbReference type="STRING" id="1035195.HMPREF9997_02240"/>
<comment type="caution">
    <text evidence="2">The sequence shown here is derived from an EMBL/GenBank/DDBJ whole genome shotgun (WGS) entry which is preliminary data.</text>
</comment>
<organism evidence="2 3">
    <name type="scientific">Corynebacterium durum F0235</name>
    <dbReference type="NCBI Taxonomy" id="1035195"/>
    <lineage>
        <taxon>Bacteria</taxon>
        <taxon>Bacillati</taxon>
        <taxon>Actinomycetota</taxon>
        <taxon>Actinomycetes</taxon>
        <taxon>Mycobacteriales</taxon>
        <taxon>Corynebacteriaceae</taxon>
        <taxon>Corynebacterium</taxon>
    </lineage>
</organism>
<dbReference type="HOGENOM" id="CLU_057596_2_0_11"/>
<dbReference type="NCBIfam" id="NF001272">
    <property type="entry name" value="PRK00228.2-4"/>
    <property type="match status" value="1"/>
</dbReference>
<keyword evidence="3" id="KW-1185">Reference proteome</keyword>
<proteinExistence type="inferred from homology"/>
<dbReference type="PATRIC" id="fig|1035195.3.peg.2004"/>
<accession>L1MC84</accession>
<dbReference type="PANTHER" id="PTHR30327">
    <property type="entry name" value="UNCHARACTERIZED PROTEIN YQGE"/>
    <property type="match status" value="1"/>
</dbReference>
<dbReference type="RefSeq" id="WP_006061661.1">
    <property type="nucleotide sequence ID" value="NZ_KB290820.1"/>
</dbReference>
<evidence type="ECO:0000313" key="2">
    <source>
        <dbReference type="EMBL" id="EKX88566.1"/>
    </source>
</evidence>
<dbReference type="Gene3D" id="3.40.1740.10">
    <property type="entry name" value="VC0467-like"/>
    <property type="match status" value="1"/>
</dbReference>
<reference evidence="2 3" key="1">
    <citation type="submission" date="2012-05" db="EMBL/GenBank/DDBJ databases">
        <authorList>
            <person name="Weinstock G."/>
            <person name="Sodergren E."/>
            <person name="Lobos E.A."/>
            <person name="Fulton L."/>
            <person name="Fulton R."/>
            <person name="Courtney L."/>
            <person name="Fronick C."/>
            <person name="O'Laughlin M."/>
            <person name="Godfrey J."/>
            <person name="Wilson R.M."/>
            <person name="Miner T."/>
            <person name="Farmer C."/>
            <person name="Delehaunty K."/>
            <person name="Cordes M."/>
            <person name="Minx P."/>
            <person name="Tomlinson C."/>
            <person name="Chen J."/>
            <person name="Wollam A."/>
            <person name="Pepin K.H."/>
            <person name="Bhonagiri V."/>
            <person name="Zhang X."/>
            <person name="Suruliraj S."/>
            <person name="Warren W."/>
            <person name="Mitreva M."/>
            <person name="Mardis E.R."/>
            <person name="Wilson R.K."/>
        </authorList>
    </citation>
    <scope>NUCLEOTIDE SEQUENCE [LARGE SCALE GENOMIC DNA]</scope>
    <source>
        <strain evidence="2 3">F0235</strain>
    </source>
</reference>
<dbReference type="GO" id="GO:0005829">
    <property type="term" value="C:cytosol"/>
    <property type="evidence" value="ECO:0007669"/>
    <property type="project" value="TreeGrafter"/>
</dbReference>
<dbReference type="AlphaFoldDB" id="L1MC84"/>
<evidence type="ECO:0000313" key="3">
    <source>
        <dbReference type="Proteomes" id="UP000010445"/>
    </source>
</evidence>
<sequence>MEEFFSDRLFTALERNEPTAGMVLVAAPGMLSDEFARSVVLIVEHNNQLTFGVNLASRSDVAVFNVMPEWVPYVAKPQALYIGGPLNQQSVVGLGVTKPGVTIENHKQFQRLANRIVHVDLRIDPSELEDLVEGIRLFAGYAEWGPGQLESEIERGDWYVAPALVSDIIAGGSVDVWGDVMRRQPMPLPLFSTFPADISDN</sequence>
<evidence type="ECO:0000256" key="1">
    <source>
        <dbReference type="ARBA" id="ARBA00009600"/>
    </source>
</evidence>
<gene>
    <name evidence="2" type="ORF">HMPREF9997_02240</name>
</gene>
<name>L1MC84_9CORY</name>
<dbReference type="eggNOG" id="COG1678">
    <property type="taxonomic scope" value="Bacteria"/>
</dbReference>
<dbReference type="SUPFAM" id="SSF143456">
    <property type="entry name" value="VC0467-like"/>
    <property type="match status" value="1"/>
</dbReference>
<comment type="similarity">
    <text evidence="1">Belongs to the UPF0301 (AlgH) family.</text>
</comment>
<dbReference type="InterPro" id="IPR003774">
    <property type="entry name" value="AlgH-like"/>
</dbReference>
<protein>
    <submittedName>
        <fullName evidence="2">Putative ACR</fullName>
    </submittedName>
</protein>
<dbReference type="EMBL" id="AMEM01000037">
    <property type="protein sequence ID" value="EKX88566.1"/>
    <property type="molecule type" value="Genomic_DNA"/>
</dbReference>
<dbReference type="PANTHER" id="PTHR30327:SF1">
    <property type="entry name" value="UPF0301 PROTEIN YQGE"/>
    <property type="match status" value="1"/>
</dbReference>
<dbReference type="OrthoDB" id="9807486at2"/>